<evidence type="ECO:0000256" key="2">
    <source>
        <dbReference type="ARBA" id="ARBA00022448"/>
    </source>
</evidence>
<dbReference type="GO" id="GO:0012505">
    <property type="term" value="C:endomembrane system"/>
    <property type="evidence" value="ECO:0000318"/>
    <property type="project" value="GO_Central"/>
</dbReference>
<dbReference type="Pfam" id="PF23256">
    <property type="entry name" value="CHX17_2nd"/>
    <property type="match status" value="1"/>
</dbReference>
<keyword evidence="5" id="KW-0812">Transmembrane</keyword>
<keyword evidence="3" id="KW-0050">Antiport</keyword>
<evidence type="ECO:0000256" key="1">
    <source>
        <dbReference type="ARBA" id="ARBA00004141"/>
    </source>
</evidence>
<dbReference type="Proteomes" id="UP000235220">
    <property type="component" value="Chromosome 14"/>
</dbReference>
<evidence type="ECO:0000256" key="4">
    <source>
        <dbReference type="ARBA" id="ARBA00022538"/>
    </source>
</evidence>
<dbReference type="GO" id="GO:1902600">
    <property type="term" value="P:proton transmembrane transport"/>
    <property type="evidence" value="ECO:0007669"/>
    <property type="project" value="InterPro"/>
</dbReference>
<dbReference type="GO" id="GO:0016020">
    <property type="term" value="C:membrane"/>
    <property type="evidence" value="ECO:0007669"/>
    <property type="project" value="UniProtKB-SubCell"/>
</dbReference>
<evidence type="ECO:0000256" key="11">
    <source>
        <dbReference type="ARBA" id="ARBA00054890"/>
    </source>
</evidence>
<keyword evidence="8" id="KW-0406">Ion transport</keyword>
<evidence type="ECO:0000259" key="13">
    <source>
        <dbReference type="Pfam" id="PF23256"/>
    </source>
</evidence>
<keyword evidence="6" id="KW-0630">Potassium</keyword>
<evidence type="ECO:0000256" key="3">
    <source>
        <dbReference type="ARBA" id="ARBA00022449"/>
    </source>
</evidence>
<dbReference type="GO" id="GO:0015297">
    <property type="term" value="F:antiporter activity"/>
    <property type="evidence" value="ECO:0007669"/>
    <property type="project" value="UniProtKB-KW"/>
</dbReference>
<dbReference type="GeneID" id="108996937"/>
<evidence type="ECO:0000256" key="9">
    <source>
        <dbReference type="ARBA" id="ARBA00023136"/>
    </source>
</evidence>
<evidence type="ECO:0000259" key="12">
    <source>
        <dbReference type="Pfam" id="PF00999"/>
    </source>
</evidence>
<evidence type="ECO:0000256" key="6">
    <source>
        <dbReference type="ARBA" id="ARBA00022958"/>
    </source>
</evidence>
<dbReference type="InterPro" id="IPR057290">
    <property type="entry name" value="CHX17_C"/>
</dbReference>
<keyword evidence="2" id="KW-0813">Transport</keyword>
<dbReference type="InterPro" id="IPR038770">
    <property type="entry name" value="Na+/solute_symporter_sf"/>
</dbReference>
<feature type="domain" description="Cation/H+ exchanger transmembrane" evidence="12">
    <location>
        <begin position="61"/>
        <end position="443"/>
    </location>
</feature>
<name>A0A2I4FA60_JUGRE</name>
<dbReference type="PANTHER" id="PTHR32468">
    <property type="entry name" value="CATION/H + ANTIPORTER"/>
    <property type="match status" value="1"/>
</dbReference>
<keyword evidence="7" id="KW-1133">Transmembrane helix</keyword>
<gene>
    <name evidence="16" type="primary">LOC108996937</name>
</gene>
<dbReference type="Gene3D" id="1.20.1530.20">
    <property type="match status" value="1"/>
</dbReference>
<evidence type="ECO:0000256" key="10">
    <source>
        <dbReference type="ARBA" id="ARBA00038341"/>
    </source>
</evidence>
<comment type="function">
    <text evidence="11">May operate as a cation/H(+) antiporter.</text>
</comment>
<keyword evidence="4" id="KW-0633">Potassium transport</keyword>
<keyword evidence="15" id="KW-1185">Reference proteome</keyword>
<evidence type="ECO:0000256" key="7">
    <source>
        <dbReference type="ARBA" id="ARBA00022989"/>
    </source>
</evidence>
<dbReference type="InterPro" id="IPR006153">
    <property type="entry name" value="Cation/H_exchanger_TM"/>
</dbReference>
<comment type="similarity">
    <text evidence="10">Belongs to the monovalent cation:proton antiporter 2 (CPA2) transporter (TC 2.A.37) family. CHX (TC 2.A.37.4) subfamily.</text>
</comment>
<dbReference type="Gramene" id="Jr14_08210_p1">
    <property type="protein sequence ID" value="cds.Jr14_08210_p1"/>
    <property type="gene ID" value="Jr14_08210"/>
</dbReference>
<proteinExistence type="inferred from homology"/>
<organism evidence="15 16">
    <name type="scientific">Juglans regia</name>
    <name type="common">English walnut</name>
    <dbReference type="NCBI Taxonomy" id="51240"/>
    <lineage>
        <taxon>Eukaryota</taxon>
        <taxon>Viridiplantae</taxon>
        <taxon>Streptophyta</taxon>
        <taxon>Embryophyta</taxon>
        <taxon>Tracheophyta</taxon>
        <taxon>Spermatophyta</taxon>
        <taxon>Magnoliopsida</taxon>
        <taxon>eudicotyledons</taxon>
        <taxon>Gunneridae</taxon>
        <taxon>Pentapetalae</taxon>
        <taxon>rosids</taxon>
        <taxon>fabids</taxon>
        <taxon>Fagales</taxon>
        <taxon>Juglandaceae</taxon>
        <taxon>Juglans</taxon>
    </lineage>
</organism>
<dbReference type="PANTHER" id="PTHR32468:SF109">
    <property type="entry name" value="CATION_H(+) ANTIPORTER 24-RELATED"/>
    <property type="match status" value="1"/>
</dbReference>
<dbReference type="Pfam" id="PF00999">
    <property type="entry name" value="Na_H_Exchanger"/>
    <property type="match status" value="1"/>
</dbReference>
<reference evidence="16" key="1">
    <citation type="submission" date="2025-08" db="UniProtKB">
        <authorList>
            <consortium name="RefSeq"/>
        </authorList>
    </citation>
    <scope>IDENTIFICATION</scope>
    <source>
        <tissue evidence="16">Leaves</tissue>
    </source>
</reference>
<dbReference type="STRING" id="51240.A0A2I4FA60"/>
<comment type="subcellular location">
    <subcellularLocation>
        <location evidence="1">Membrane</location>
        <topology evidence="1">Multi-pass membrane protein</topology>
    </subcellularLocation>
</comment>
<dbReference type="GO" id="GO:0006885">
    <property type="term" value="P:regulation of pH"/>
    <property type="evidence" value="ECO:0000318"/>
    <property type="project" value="GO_Central"/>
</dbReference>
<dbReference type="AlphaFoldDB" id="A0A2I4FA60"/>
<dbReference type="Gene3D" id="3.40.50.12370">
    <property type="match status" value="1"/>
</dbReference>
<feature type="domain" description="Cation/H(+) antiporter central" evidence="13">
    <location>
        <begin position="501"/>
        <end position="627"/>
    </location>
</feature>
<keyword evidence="9" id="KW-0472">Membrane</keyword>
<evidence type="ECO:0000313" key="16">
    <source>
        <dbReference type="RefSeq" id="XP_018828530.1"/>
    </source>
</evidence>
<protein>
    <submittedName>
        <fullName evidence="16">Cation/H(+) antiporter 24</fullName>
    </submittedName>
</protein>
<feature type="domain" description="Cation/H(+) antiporter C-terminal" evidence="14">
    <location>
        <begin position="641"/>
        <end position="788"/>
    </location>
</feature>
<dbReference type="Pfam" id="PF23259">
    <property type="entry name" value="CHX17_C"/>
    <property type="match status" value="1"/>
</dbReference>
<dbReference type="GO" id="GO:0098662">
    <property type="term" value="P:inorganic cation transmembrane transport"/>
    <property type="evidence" value="ECO:0000318"/>
    <property type="project" value="GO_Central"/>
</dbReference>
<accession>A0A2I4FA60</accession>
<evidence type="ECO:0000259" key="14">
    <source>
        <dbReference type="Pfam" id="PF23259"/>
    </source>
</evidence>
<dbReference type="KEGG" id="jre:108996937"/>
<dbReference type="InterPro" id="IPR050794">
    <property type="entry name" value="CPA2_transporter"/>
</dbReference>
<dbReference type="InterPro" id="IPR057291">
    <property type="entry name" value="CHX17_2nd"/>
</dbReference>
<evidence type="ECO:0000256" key="5">
    <source>
        <dbReference type="ARBA" id="ARBA00022692"/>
    </source>
</evidence>
<dbReference type="OrthoDB" id="1861329at2759"/>
<evidence type="ECO:0000256" key="8">
    <source>
        <dbReference type="ARBA" id="ARBA00023065"/>
    </source>
</evidence>
<dbReference type="GO" id="GO:0006813">
    <property type="term" value="P:potassium ion transport"/>
    <property type="evidence" value="ECO:0007669"/>
    <property type="project" value="UniProtKB-KW"/>
</dbReference>
<sequence>MKAMIMAGGETHTFSHVSSRPTTPMICRRTHKAHPFSVFYGANPLDYSFTLVLLEIVCVILISRLVRFLLKPLKQPRVVSDLIGGIIIGPSVLGRNKKFAAYMFPENSIYVLENVGLIGFMYFLFVCGVKMDLSLIKKAGKKHMFIALVGVTVPTLIVTAVALILRSQMDKELALFSSIGAVSSSMGIIAFPSLYPTLQELNLLSSEIGQMALSICLIGDAIGVNAILAFEAAKQGEGEAIDALWYLISLVVLVTFIVTGARRVFLWIIRKTPEGKPVDQGYVVAILLGVCVMAFLTDMLGIAILNGPMWLGLVIPDGPPLGVTLVEKSETIIMDLLLPFAFAFLGLFTDVSVMFAAGWSSLAPLFFMVVVGFTSRLLGTLLPCVFFDIPIRDSLALSFILSLRGHVELVVYLHWMDKLIIKQPQFTMLVLLMIMVTGISTPMVRILYDPTKPYMVTKRRTIQHTPQDKGLGVVLCIHNKESVAGFINLLEVSNPSSSRPFSIFALHLIELVGRAAPLFFDHEHKKVPAKYAAYDAIHKALTFYQQSRSDSIKLHSFTAVSPKLSMYQDICKLALENKAALILLPFHKERWEEFGGMELVRAGAVRSVNFSVLNHAPCSVAILVDKGGFRKPFPTLASNHSLHLAVVFLGGADAREALVYADRMAENNNVSLTAVRFLAHRPEKYNEMEKKLDDGLVTWFYVRNEKNNRVSYREVVVTNGNETMAAIKAMDVVDSFDLWIVGRKKGIAPVLIEGIGDWSENHELGVIGDFLASADFGSSASVLVVQQQIMRGS</sequence>
<dbReference type="FunFam" id="1.20.1530.20:FF:000022">
    <property type="entry name" value="Cation/H(+) antiporter 24"/>
    <property type="match status" value="1"/>
</dbReference>
<dbReference type="RefSeq" id="XP_018828530.1">
    <property type="nucleotide sequence ID" value="XM_018972985.2"/>
</dbReference>
<evidence type="ECO:0000313" key="15">
    <source>
        <dbReference type="Proteomes" id="UP000235220"/>
    </source>
</evidence>